<keyword evidence="1" id="KW-0472">Membrane</keyword>
<feature type="transmembrane region" description="Helical" evidence="1">
    <location>
        <begin position="445"/>
        <end position="463"/>
    </location>
</feature>
<dbReference type="PANTHER" id="PTHR21329">
    <property type="entry name" value="PHOSPHATIDYLINOSITOL N-ACETYLGLUCOSAMINYLTRANSFERASE SUBUNIT Q-RELATED"/>
    <property type="match status" value="1"/>
</dbReference>
<gene>
    <name evidence="2" type="ORF">D9611_008882</name>
</gene>
<dbReference type="GO" id="GO:0006506">
    <property type="term" value="P:GPI anchor biosynthetic process"/>
    <property type="evidence" value="ECO:0007669"/>
    <property type="project" value="InterPro"/>
</dbReference>
<name>A0A8H5C104_9AGAR</name>
<dbReference type="InterPro" id="IPR007720">
    <property type="entry name" value="PigQ/GPI1"/>
</dbReference>
<feature type="transmembrane region" description="Helical" evidence="1">
    <location>
        <begin position="325"/>
        <end position="348"/>
    </location>
</feature>
<evidence type="ECO:0008006" key="4">
    <source>
        <dbReference type="Google" id="ProtNLM"/>
    </source>
</evidence>
<keyword evidence="1" id="KW-1133">Transmembrane helix</keyword>
<dbReference type="AlphaFoldDB" id="A0A8H5C104"/>
<dbReference type="GO" id="GO:0016020">
    <property type="term" value="C:membrane"/>
    <property type="evidence" value="ECO:0007669"/>
    <property type="project" value="InterPro"/>
</dbReference>
<organism evidence="2 3">
    <name type="scientific">Ephemerocybe angulata</name>
    <dbReference type="NCBI Taxonomy" id="980116"/>
    <lineage>
        <taxon>Eukaryota</taxon>
        <taxon>Fungi</taxon>
        <taxon>Dikarya</taxon>
        <taxon>Basidiomycota</taxon>
        <taxon>Agaricomycotina</taxon>
        <taxon>Agaricomycetes</taxon>
        <taxon>Agaricomycetidae</taxon>
        <taxon>Agaricales</taxon>
        <taxon>Agaricineae</taxon>
        <taxon>Psathyrellaceae</taxon>
        <taxon>Ephemerocybe</taxon>
    </lineage>
</organism>
<accession>A0A8H5C104</accession>
<dbReference type="Proteomes" id="UP000541558">
    <property type="component" value="Unassembled WGS sequence"/>
</dbReference>
<keyword evidence="1" id="KW-0812">Transmembrane</keyword>
<protein>
    <recommendedName>
        <fullName evidence="4">Phosphatidylinositol N-acetylglucosaminyltransferase subunit Q</fullName>
    </recommendedName>
</protein>
<reference evidence="2 3" key="1">
    <citation type="journal article" date="2020" name="ISME J.">
        <title>Uncovering the hidden diversity of litter-decomposition mechanisms in mushroom-forming fungi.</title>
        <authorList>
            <person name="Floudas D."/>
            <person name="Bentzer J."/>
            <person name="Ahren D."/>
            <person name="Johansson T."/>
            <person name="Persson P."/>
            <person name="Tunlid A."/>
        </authorList>
    </citation>
    <scope>NUCLEOTIDE SEQUENCE [LARGE SCALE GENOMIC DNA]</scope>
    <source>
        <strain evidence="2 3">CBS 175.51</strain>
    </source>
</reference>
<evidence type="ECO:0000313" key="2">
    <source>
        <dbReference type="EMBL" id="KAF5332002.1"/>
    </source>
</evidence>
<dbReference type="GO" id="GO:0005783">
    <property type="term" value="C:endoplasmic reticulum"/>
    <property type="evidence" value="ECO:0007669"/>
    <property type="project" value="TreeGrafter"/>
</dbReference>
<evidence type="ECO:0000313" key="3">
    <source>
        <dbReference type="Proteomes" id="UP000541558"/>
    </source>
</evidence>
<dbReference type="Pfam" id="PF05024">
    <property type="entry name" value="Gpi1"/>
    <property type="match status" value="1"/>
</dbReference>
<feature type="transmembrane region" description="Helical" evidence="1">
    <location>
        <begin position="369"/>
        <end position="393"/>
    </location>
</feature>
<dbReference type="PANTHER" id="PTHR21329:SF3">
    <property type="entry name" value="PHOSPHATIDYLINOSITOL N-ACETYLGLUCOSAMINYLTRANSFERASE SUBUNIT Q"/>
    <property type="match status" value="1"/>
</dbReference>
<feature type="transmembrane region" description="Helical" evidence="1">
    <location>
        <begin position="399"/>
        <end position="425"/>
    </location>
</feature>
<sequence>MLPTTIFWPLQEDVRAPGVCYGWASPTKVCVAGRFAEDVDLETARTRIRALRLDQHIQPAVLDLPDLDTCIIVQYQRYPSKSLRFYDIDNDSLAYSAGLDRSLISQLNLAHQIHSLVNGETVKLHKPTAAVLLRLAATVLRPALTLVYSLRLSFLTQLLPRSAVGKQLQTRANQVGSLLRGIDGLSTTSLTTGIPEYAQKYTAFFNELWLILNDITLGVAFGTFLRDNAQYLASTHLLDDLEAALTWLDSWPAGLKLNTELSRFYSRAFISLVHYWGGFLTRHVFDHTALLITFCGYASIIGGLSLLIALFIDILAFIVTPHITLCYRVACGVYSLEKAALGGLWALFRGKRYNALRNRMDTWDYDIDQLLFGTMLFTLLTFLSPTTMVYYFLFALARLVSLLIHASLEVCLAFMNHFPLFMLMLKVKDPSRIPDNICLLPSPDAAGNVLLLMVCGLPMFYAADWCTSAL</sequence>
<proteinExistence type="predicted"/>
<dbReference type="EMBL" id="JAACJK010000112">
    <property type="protein sequence ID" value="KAF5332002.1"/>
    <property type="molecule type" value="Genomic_DNA"/>
</dbReference>
<feature type="transmembrane region" description="Helical" evidence="1">
    <location>
        <begin position="297"/>
        <end position="319"/>
    </location>
</feature>
<comment type="caution">
    <text evidence="2">The sequence shown here is derived from an EMBL/GenBank/DDBJ whole genome shotgun (WGS) entry which is preliminary data.</text>
</comment>
<dbReference type="OrthoDB" id="70250at2759"/>
<keyword evidence="3" id="KW-1185">Reference proteome</keyword>
<evidence type="ECO:0000256" key="1">
    <source>
        <dbReference type="SAM" id="Phobius"/>
    </source>
</evidence>